<dbReference type="AlphaFoldDB" id="A0A0R0EMH1"/>
<dbReference type="Proteomes" id="UP000008827">
    <property type="component" value="Chromosome 20"/>
</dbReference>
<keyword evidence="4" id="KW-1185">Reference proteome</keyword>
<dbReference type="EnsemblPlants" id="KRG91240">
    <property type="protein sequence ID" value="KRG91240"/>
    <property type="gene ID" value="GLYMA_20G142400"/>
</dbReference>
<keyword evidence="1" id="KW-1133">Transmembrane helix</keyword>
<dbReference type="EMBL" id="CM000853">
    <property type="protein sequence ID" value="KRG91240.1"/>
    <property type="molecule type" value="Genomic_DNA"/>
</dbReference>
<gene>
    <name evidence="2" type="ORF">GLYMA_20G142400</name>
</gene>
<reference evidence="2" key="3">
    <citation type="submission" date="2018-07" db="EMBL/GenBank/DDBJ databases">
        <title>WGS assembly of Glycine max.</title>
        <authorList>
            <person name="Schmutz J."/>
            <person name="Cannon S."/>
            <person name="Schlueter J."/>
            <person name="Ma J."/>
            <person name="Mitros T."/>
            <person name="Nelson W."/>
            <person name="Hyten D."/>
            <person name="Song Q."/>
            <person name="Thelen J."/>
            <person name="Cheng J."/>
            <person name="Xu D."/>
            <person name="Hellsten U."/>
            <person name="May G."/>
            <person name="Yu Y."/>
            <person name="Sakurai T."/>
            <person name="Umezawa T."/>
            <person name="Bhattacharyya M."/>
            <person name="Sandhu D."/>
            <person name="Valliyodan B."/>
            <person name="Lindquist E."/>
            <person name="Peto M."/>
            <person name="Grant D."/>
            <person name="Shu S."/>
            <person name="Goodstein D."/>
            <person name="Barry K."/>
            <person name="Futrell-Griggs M."/>
            <person name="Abernathy B."/>
            <person name="Du J."/>
            <person name="Tian Z."/>
            <person name="Zhu L."/>
            <person name="Gill N."/>
            <person name="Joshi T."/>
            <person name="Libault M."/>
            <person name="Sethuraman A."/>
            <person name="Zhang X."/>
            <person name="Shinozaki K."/>
            <person name="Nguyen H."/>
            <person name="Wing R."/>
            <person name="Cregan P."/>
            <person name="Specht J."/>
            <person name="Grimwood J."/>
            <person name="Rokhsar D."/>
            <person name="Stacey G."/>
            <person name="Shoemaker R."/>
            <person name="Jackson S."/>
        </authorList>
    </citation>
    <scope>NUCLEOTIDE SEQUENCE</scope>
    <source>
        <tissue evidence="2">Callus</tissue>
    </source>
</reference>
<evidence type="ECO:0000313" key="4">
    <source>
        <dbReference type="Proteomes" id="UP000008827"/>
    </source>
</evidence>
<keyword evidence="1" id="KW-0472">Membrane</keyword>
<reference evidence="3" key="2">
    <citation type="submission" date="2018-02" db="UniProtKB">
        <authorList>
            <consortium name="EnsemblPlants"/>
        </authorList>
    </citation>
    <scope>IDENTIFICATION</scope>
    <source>
        <strain evidence="3">Williams 82</strain>
    </source>
</reference>
<name>A0A0R0EMH1_SOYBN</name>
<protein>
    <submittedName>
        <fullName evidence="2 3">Uncharacterized protein</fullName>
    </submittedName>
</protein>
<dbReference type="InParanoid" id="A0A0R0EMH1"/>
<organism evidence="2">
    <name type="scientific">Glycine max</name>
    <name type="common">Soybean</name>
    <name type="synonym">Glycine hispida</name>
    <dbReference type="NCBI Taxonomy" id="3847"/>
    <lineage>
        <taxon>Eukaryota</taxon>
        <taxon>Viridiplantae</taxon>
        <taxon>Streptophyta</taxon>
        <taxon>Embryophyta</taxon>
        <taxon>Tracheophyta</taxon>
        <taxon>Spermatophyta</taxon>
        <taxon>Magnoliopsida</taxon>
        <taxon>eudicotyledons</taxon>
        <taxon>Gunneridae</taxon>
        <taxon>Pentapetalae</taxon>
        <taxon>rosids</taxon>
        <taxon>fabids</taxon>
        <taxon>Fabales</taxon>
        <taxon>Fabaceae</taxon>
        <taxon>Papilionoideae</taxon>
        <taxon>50 kb inversion clade</taxon>
        <taxon>NPAAA clade</taxon>
        <taxon>indigoferoid/millettioid clade</taxon>
        <taxon>Phaseoleae</taxon>
        <taxon>Glycine</taxon>
        <taxon>Glycine subgen. Soja</taxon>
    </lineage>
</organism>
<dbReference type="STRING" id="3847.A0A0R0EMH1"/>
<evidence type="ECO:0000313" key="2">
    <source>
        <dbReference type="EMBL" id="KRG91240.1"/>
    </source>
</evidence>
<evidence type="ECO:0000313" key="3">
    <source>
        <dbReference type="EnsemblPlants" id="KRG91240"/>
    </source>
</evidence>
<sequence>MAGNISDRHNLSVFLRNFLIILTSWKFVILMVRRINFYQAVAGIDRPLSASMGEYAVATRLFERDSLHPAVDYGVAKALVRQVEVSEWR</sequence>
<dbReference type="Gramene" id="KRG91240">
    <property type="protein sequence ID" value="KRG91240"/>
    <property type="gene ID" value="GLYMA_20G142400"/>
</dbReference>
<reference evidence="2 3" key="1">
    <citation type="journal article" date="2010" name="Nature">
        <title>Genome sequence of the palaeopolyploid soybean.</title>
        <authorList>
            <person name="Schmutz J."/>
            <person name="Cannon S.B."/>
            <person name="Schlueter J."/>
            <person name="Ma J."/>
            <person name="Mitros T."/>
            <person name="Nelson W."/>
            <person name="Hyten D.L."/>
            <person name="Song Q."/>
            <person name="Thelen J.J."/>
            <person name="Cheng J."/>
            <person name="Xu D."/>
            <person name="Hellsten U."/>
            <person name="May G.D."/>
            <person name="Yu Y."/>
            <person name="Sakurai T."/>
            <person name="Umezawa T."/>
            <person name="Bhattacharyya M.K."/>
            <person name="Sandhu D."/>
            <person name="Valliyodan B."/>
            <person name="Lindquist E."/>
            <person name="Peto M."/>
            <person name="Grant D."/>
            <person name="Shu S."/>
            <person name="Goodstein D."/>
            <person name="Barry K."/>
            <person name="Futrell-Griggs M."/>
            <person name="Abernathy B."/>
            <person name="Du J."/>
            <person name="Tian Z."/>
            <person name="Zhu L."/>
            <person name="Gill N."/>
            <person name="Joshi T."/>
            <person name="Libault M."/>
            <person name="Sethuraman A."/>
            <person name="Zhang X.-C."/>
            <person name="Shinozaki K."/>
            <person name="Nguyen H.T."/>
            <person name="Wing R.A."/>
            <person name="Cregan P."/>
            <person name="Specht J."/>
            <person name="Grimwood J."/>
            <person name="Rokhsar D."/>
            <person name="Stacey G."/>
            <person name="Shoemaker R.C."/>
            <person name="Jackson S.A."/>
        </authorList>
    </citation>
    <scope>NUCLEOTIDE SEQUENCE</scope>
    <source>
        <strain evidence="3">cv. Williams 82</strain>
        <tissue evidence="2">Callus</tissue>
    </source>
</reference>
<keyword evidence="1" id="KW-0812">Transmembrane</keyword>
<proteinExistence type="predicted"/>
<evidence type="ECO:0000256" key="1">
    <source>
        <dbReference type="SAM" id="Phobius"/>
    </source>
</evidence>
<accession>A0A0R0EMH1</accession>
<feature type="transmembrane region" description="Helical" evidence="1">
    <location>
        <begin position="13"/>
        <end position="32"/>
    </location>
</feature>